<keyword evidence="3" id="KW-1185">Reference proteome</keyword>
<dbReference type="Proteomes" id="UP000588098">
    <property type="component" value="Unassembled WGS sequence"/>
</dbReference>
<dbReference type="PANTHER" id="PTHR23020">
    <property type="entry name" value="UNCHARACTERIZED NUCLEAR HORMONE RECEPTOR-RELATED"/>
    <property type="match status" value="1"/>
</dbReference>
<accession>A0A7W9V1S0</accession>
<dbReference type="InterPro" id="IPR004119">
    <property type="entry name" value="EcKL"/>
</dbReference>
<dbReference type="InterPro" id="IPR015897">
    <property type="entry name" value="CHK_kinase-like"/>
</dbReference>
<evidence type="ECO:0000313" key="2">
    <source>
        <dbReference type="EMBL" id="MBB5938536.1"/>
    </source>
</evidence>
<dbReference type="AlphaFoldDB" id="A0A7W9V1S0"/>
<name>A0A7W9V1S0_9ACTN</name>
<evidence type="ECO:0000313" key="3">
    <source>
        <dbReference type="Proteomes" id="UP000588098"/>
    </source>
</evidence>
<dbReference type="SUPFAM" id="SSF56112">
    <property type="entry name" value="Protein kinase-like (PK-like)"/>
    <property type="match status" value="1"/>
</dbReference>
<dbReference type="SMART" id="SM00587">
    <property type="entry name" value="CHK"/>
    <property type="match status" value="1"/>
</dbReference>
<organism evidence="2 3">
    <name type="scientific">Streptomyces zagrosensis</name>
    <dbReference type="NCBI Taxonomy" id="1042984"/>
    <lineage>
        <taxon>Bacteria</taxon>
        <taxon>Bacillati</taxon>
        <taxon>Actinomycetota</taxon>
        <taxon>Actinomycetes</taxon>
        <taxon>Kitasatosporales</taxon>
        <taxon>Streptomycetaceae</taxon>
        <taxon>Streptomyces</taxon>
    </lineage>
</organism>
<comment type="caution">
    <text evidence="2">The sequence shown here is derived from an EMBL/GenBank/DDBJ whole genome shotgun (WGS) entry which is preliminary data.</text>
</comment>
<dbReference type="Gene3D" id="3.90.1200.10">
    <property type="match status" value="1"/>
</dbReference>
<reference evidence="2 3" key="1">
    <citation type="submission" date="2020-08" db="EMBL/GenBank/DDBJ databases">
        <title>Genomic Encyclopedia of Type Strains, Phase III (KMG-III): the genomes of soil and plant-associated and newly described type strains.</title>
        <authorList>
            <person name="Whitman W."/>
        </authorList>
    </citation>
    <scope>NUCLEOTIDE SEQUENCE [LARGE SCALE GENOMIC DNA]</scope>
    <source>
        <strain evidence="2 3">CECT 8305</strain>
    </source>
</reference>
<dbReference type="EMBL" id="JACHJL010000017">
    <property type="protein sequence ID" value="MBB5938536.1"/>
    <property type="molecule type" value="Genomic_DNA"/>
</dbReference>
<feature type="domain" description="CHK kinase-like" evidence="1">
    <location>
        <begin position="126"/>
        <end position="298"/>
    </location>
</feature>
<gene>
    <name evidence="2" type="ORF">FHS42_005625</name>
</gene>
<protein>
    <recommendedName>
        <fullName evidence="1">CHK kinase-like domain-containing protein</fullName>
    </recommendedName>
</protein>
<dbReference type="Pfam" id="PF02958">
    <property type="entry name" value="EcKL"/>
    <property type="match status" value="1"/>
</dbReference>
<evidence type="ECO:0000259" key="1">
    <source>
        <dbReference type="SMART" id="SM00587"/>
    </source>
</evidence>
<dbReference type="RefSeq" id="WP_184576390.1">
    <property type="nucleotide sequence ID" value="NZ_JACHJL010000017.1"/>
</dbReference>
<dbReference type="InterPro" id="IPR011009">
    <property type="entry name" value="Kinase-like_dom_sf"/>
</dbReference>
<sequence>MAPSPRLSSVLDKANAAESAETLTGLLRDGGALPGDGRVVASRVARMGGSGLVGAVARVHLEYAAGKPAGPASLVLKTASDVFDEGPQLAAMEVKFYRGVVPTLPEALAPLVVGSGLDERTGQSWLLLEDLGDSGFVRQIDGYSDSQALAAVRKLAVLHAHWWGRDLPRDLRWLTAPQDSAVAGFCARWLRSYGGPWPTALGDAPRRLLAGYDKLAARLGASPRTVVHGDFHSQNIAFGSGGQSHDARFIDFQFVQHGCGPLDVARLLATSLRTEVRREIETALVREYHGTLVARGVEGYELDRCVDDIRAALPWNLATPLALHVMGIQREGRHWPLRLPIVERCLAAIDDWGAWNGR</sequence>
<dbReference type="PANTHER" id="PTHR23020:SF41">
    <property type="entry name" value="AMINOGLYCOSIDE PHOSPHOTRANSFERASE DOMAIN-CONTAINING PROTEIN"/>
    <property type="match status" value="1"/>
</dbReference>
<dbReference type="InterPro" id="IPR052961">
    <property type="entry name" value="Oxido-Kinase-like_Enzymes"/>
</dbReference>
<proteinExistence type="predicted"/>